<dbReference type="AlphaFoldDB" id="A0AAD8AE57"/>
<protein>
    <submittedName>
        <fullName evidence="1">Uncharacterized protein</fullName>
    </submittedName>
</protein>
<reference evidence="1" key="2">
    <citation type="submission" date="2023-05" db="EMBL/GenBank/DDBJ databases">
        <authorList>
            <person name="Fouks B."/>
        </authorList>
    </citation>
    <scope>NUCLEOTIDE SEQUENCE</scope>
    <source>
        <strain evidence="1">Stay&amp;Tobe</strain>
        <tissue evidence="1">Testes</tissue>
    </source>
</reference>
<dbReference type="EMBL" id="JASPKZ010001614">
    <property type="protein sequence ID" value="KAJ9597395.1"/>
    <property type="molecule type" value="Genomic_DNA"/>
</dbReference>
<proteinExistence type="predicted"/>
<sequence length="63" mass="7708">FHGRSCYDELEEDFRAVGRGWVECLNALDKIYSRGNRSYQRIQLEEQENRCNIARRRRVFIRK</sequence>
<feature type="non-terminal residue" evidence="1">
    <location>
        <position position="63"/>
    </location>
</feature>
<evidence type="ECO:0000313" key="1">
    <source>
        <dbReference type="EMBL" id="KAJ9597395.1"/>
    </source>
</evidence>
<feature type="non-terminal residue" evidence="1">
    <location>
        <position position="1"/>
    </location>
</feature>
<gene>
    <name evidence="1" type="ORF">L9F63_011740</name>
</gene>
<organism evidence="1 2">
    <name type="scientific">Diploptera punctata</name>
    <name type="common">Pacific beetle cockroach</name>
    <dbReference type="NCBI Taxonomy" id="6984"/>
    <lineage>
        <taxon>Eukaryota</taxon>
        <taxon>Metazoa</taxon>
        <taxon>Ecdysozoa</taxon>
        <taxon>Arthropoda</taxon>
        <taxon>Hexapoda</taxon>
        <taxon>Insecta</taxon>
        <taxon>Pterygota</taxon>
        <taxon>Neoptera</taxon>
        <taxon>Polyneoptera</taxon>
        <taxon>Dictyoptera</taxon>
        <taxon>Blattodea</taxon>
        <taxon>Blaberoidea</taxon>
        <taxon>Blaberidae</taxon>
        <taxon>Diplopterinae</taxon>
        <taxon>Diploptera</taxon>
    </lineage>
</organism>
<reference evidence="1" key="1">
    <citation type="journal article" date="2023" name="IScience">
        <title>Live-bearing cockroach genome reveals convergent evolutionary mechanisms linked to viviparity in insects and beyond.</title>
        <authorList>
            <person name="Fouks B."/>
            <person name="Harrison M.C."/>
            <person name="Mikhailova A.A."/>
            <person name="Marchal E."/>
            <person name="English S."/>
            <person name="Carruthers M."/>
            <person name="Jennings E.C."/>
            <person name="Chiamaka E.L."/>
            <person name="Frigard R.A."/>
            <person name="Pippel M."/>
            <person name="Attardo G.M."/>
            <person name="Benoit J.B."/>
            <person name="Bornberg-Bauer E."/>
            <person name="Tobe S.S."/>
        </authorList>
    </citation>
    <scope>NUCLEOTIDE SEQUENCE</scope>
    <source>
        <strain evidence="1">Stay&amp;Tobe</strain>
    </source>
</reference>
<comment type="caution">
    <text evidence="1">The sequence shown here is derived from an EMBL/GenBank/DDBJ whole genome shotgun (WGS) entry which is preliminary data.</text>
</comment>
<name>A0AAD8AE57_DIPPU</name>
<dbReference type="Proteomes" id="UP001233999">
    <property type="component" value="Unassembled WGS sequence"/>
</dbReference>
<accession>A0AAD8AE57</accession>
<keyword evidence="2" id="KW-1185">Reference proteome</keyword>
<evidence type="ECO:0000313" key="2">
    <source>
        <dbReference type="Proteomes" id="UP001233999"/>
    </source>
</evidence>